<evidence type="ECO:0000256" key="3">
    <source>
        <dbReference type="ARBA" id="ARBA00022840"/>
    </source>
</evidence>
<dbReference type="PANTHER" id="PTHR43585:SF2">
    <property type="entry name" value="ATP-GRASP ENZYME FSQD"/>
    <property type="match status" value="1"/>
</dbReference>
<gene>
    <name evidence="6" type="ORF">UABAM_00467</name>
</gene>
<feature type="domain" description="ATP-grasp" evidence="5">
    <location>
        <begin position="112"/>
        <end position="314"/>
    </location>
</feature>
<keyword evidence="7" id="KW-1185">Reference proteome</keyword>
<dbReference type="GO" id="GO:0005524">
    <property type="term" value="F:ATP binding"/>
    <property type="evidence" value="ECO:0007669"/>
    <property type="project" value="UniProtKB-UniRule"/>
</dbReference>
<organism evidence="6 7">
    <name type="scientific">Uabimicrobium amorphum</name>
    <dbReference type="NCBI Taxonomy" id="2596890"/>
    <lineage>
        <taxon>Bacteria</taxon>
        <taxon>Pseudomonadati</taxon>
        <taxon>Planctomycetota</taxon>
        <taxon>Candidatus Uabimicrobiia</taxon>
        <taxon>Candidatus Uabimicrobiales</taxon>
        <taxon>Candidatus Uabimicrobiaceae</taxon>
        <taxon>Candidatus Uabimicrobium</taxon>
    </lineage>
</organism>
<dbReference type="RefSeq" id="WP_151966376.1">
    <property type="nucleotide sequence ID" value="NZ_AP019860.1"/>
</dbReference>
<dbReference type="InterPro" id="IPR052032">
    <property type="entry name" value="ATP-dep_AA_Ligase"/>
</dbReference>
<dbReference type="Pfam" id="PF13535">
    <property type="entry name" value="ATP-grasp_4"/>
    <property type="match status" value="1"/>
</dbReference>
<proteinExistence type="predicted"/>
<evidence type="ECO:0000313" key="7">
    <source>
        <dbReference type="Proteomes" id="UP000326354"/>
    </source>
</evidence>
<dbReference type="KEGG" id="uam:UABAM_00467"/>
<keyword evidence="3 4" id="KW-0067">ATP-binding</keyword>
<dbReference type="PANTHER" id="PTHR43585">
    <property type="entry name" value="FUMIPYRROLE BIOSYNTHESIS PROTEIN C"/>
    <property type="match status" value="1"/>
</dbReference>
<evidence type="ECO:0000256" key="1">
    <source>
        <dbReference type="ARBA" id="ARBA00022598"/>
    </source>
</evidence>
<dbReference type="NCBIfam" id="NF005543">
    <property type="entry name" value="PRK07206.1"/>
    <property type="match status" value="1"/>
</dbReference>
<dbReference type="GO" id="GO:0016874">
    <property type="term" value="F:ligase activity"/>
    <property type="evidence" value="ECO:0007669"/>
    <property type="project" value="UniProtKB-KW"/>
</dbReference>
<reference evidence="6 7" key="1">
    <citation type="submission" date="2019-08" db="EMBL/GenBank/DDBJ databases">
        <title>Complete genome sequence of Candidatus Uab amorphum.</title>
        <authorList>
            <person name="Shiratori T."/>
            <person name="Suzuki S."/>
            <person name="Kakizawa Y."/>
            <person name="Ishida K."/>
        </authorList>
    </citation>
    <scope>NUCLEOTIDE SEQUENCE [LARGE SCALE GENOMIC DNA]</scope>
    <source>
        <strain evidence="6 7">SRT547</strain>
    </source>
</reference>
<dbReference type="EMBL" id="AP019860">
    <property type="protein sequence ID" value="BBM82124.1"/>
    <property type="molecule type" value="Genomic_DNA"/>
</dbReference>
<dbReference type="SUPFAM" id="SSF56059">
    <property type="entry name" value="Glutathione synthetase ATP-binding domain-like"/>
    <property type="match status" value="1"/>
</dbReference>
<dbReference type="OrthoDB" id="9803907at2"/>
<name>A0A5S9II70_UABAM</name>
<dbReference type="Gene3D" id="3.30.470.20">
    <property type="entry name" value="ATP-grasp fold, B domain"/>
    <property type="match status" value="1"/>
</dbReference>
<evidence type="ECO:0000313" key="6">
    <source>
        <dbReference type="EMBL" id="BBM82124.1"/>
    </source>
</evidence>
<dbReference type="PROSITE" id="PS50975">
    <property type="entry name" value="ATP_GRASP"/>
    <property type="match status" value="1"/>
</dbReference>
<evidence type="ECO:0000256" key="4">
    <source>
        <dbReference type="PROSITE-ProRule" id="PRU00409"/>
    </source>
</evidence>
<keyword evidence="2 4" id="KW-0547">Nucleotide-binding</keyword>
<keyword evidence="1" id="KW-0436">Ligase</keyword>
<accession>A0A5S9II70</accession>
<protein>
    <recommendedName>
        <fullName evidence="5">ATP-grasp domain-containing protein</fullName>
    </recommendedName>
</protein>
<dbReference type="Proteomes" id="UP000326354">
    <property type="component" value="Chromosome"/>
</dbReference>
<evidence type="ECO:0000256" key="2">
    <source>
        <dbReference type="ARBA" id="ARBA00022741"/>
    </source>
</evidence>
<dbReference type="AlphaFoldDB" id="A0A5S9II70"/>
<dbReference type="GO" id="GO:0046872">
    <property type="term" value="F:metal ion binding"/>
    <property type="evidence" value="ECO:0007669"/>
    <property type="project" value="InterPro"/>
</dbReference>
<dbReference type="InterPro" id="IPR011761">
    <property type="entry name" value="ATP-grasp"/>
</dbReference>
<evidence type="ECO:0000259" key="5">
    <source>
        <dbReference type="PROSITE" id="PS50975"/>
    </source>
</evidence>
<sequence length="410" mass="44985">MQSPIVIVDPRSSGVELAPAFKARGIPAIAVTFKPLKERAGFGTEVDTSDFSQVIPVQDNLVEILRPYNPLGFIPGAEKGVPLANELAEKLTPKFANDPKNALNRLHKAQMQQALREAGVPNLKTLDTSSEVQVESWLKDNNLQKAPLIIKPPISAGSEKVYHIAAGGDWRKIFNDILANPSNLTGELNESAVIQELAVGPEFSVGTVSANGKHYLAHLIKYNKIAFNGRETIYDHVEFVPFTEETYGEIFDFAKAALEALGVFWGASHNEVMLTKDGPRLIESVPRMTGGPVVGFAREATGSSQADKLVEAYLDGDIAQKEYKLKKTVVPVFLRSATGGKVTNAEVFDDVAKLPTLFQRHIWFKNGDTIPQTIDYLTSIGIVALSGDREAVFEDYTKIREMESRLHVEV</sequence>